<dbReference type="RefSeq" id="WP_185661515.1">
    <property type="nucleotide sequence ID" value="NZ_CAWPOO010000013.1"/>
</dbReference>
<comment type="subcellular location">
    <subcellularLocation>
        <location evidence="2">Cytoplasm</location>
    </subcellularLocation>
</comment>
<dbReference type="PROSITE" id="PS50059">
    <property type="entry name" value="FKBP_PPIASE"/>
    <property type="match status" value="1"/>
</dbReference>
<accession>A0A7X1B8J9</accession>
<dbReference type="GO" id="GO:0003755">
    <property type="term" value="F:peptidyl-prolyl cis-trans isomerase activity"/>
    <property type="evidence" value="ECO:0007669"/>
    <property type="project" value="UniProtKB-UniRule"/>
</dbReference>
<evidence type="ECO:0000256" key="4">
    <source>
        <dbReference type="ARBA" id="ARBA00022490"/>
    </source>
</evidence>
<dbReference type="GO" id="GO:0042026">
    <property type="term" value="P:protein refolding"/>
    <property type="evidence" value="ECO:0007669"/>
    <property type="project" value="UniProtKB-ARBA"/>
</dbReference>
<evidence type="ECO:0000256" key="5">
    <source>
        <dbReference type="ARBA" id="ARBA00023110"/>
    </source>
</evidence>
<comment type="function">
    <text evidence="8">Also involved in hydrogenase metallocenter assembly, probably by participating in the nickel insertion step. This function in hydrogenase biosynthesis requires chaperone activity and the presence of the metal-binding domain, but not PPIase activity.</text>
</comment>
<dbReference type="GO" id="GO:0005737">
    <property type="term" value="C:cytoplasm"/>
    <property type="evidence" value="ECO:0007669"/>
    <property type="project" value="UniProtKB-SubCell"/>
</dbReference>
<evidence type="ECO:0000313" key="13">
    <source>
        <dbReference type="Proteomes" id="UP000526501"/>
    </source>
</evidence>
<comment type="similarity">
    <text evidence="3 10">Belongs to the FKBP-type PPIase family.</text>
</comment>
<protein>
    <recommendedName>
        <fullName evidence="10">Peptidyl-prolyl cis-trans isomerase</fullName>
        <ecNumber evidence="10">5.2.1.8</ecNumber>
    </recommendedName>
</protein>
<keyword evidence="5 9" id="KW-0697">Rotamase</keyword>
<dbReference type="PANTHER" id="PTHR47861">
    <property type="entry name" value="FKBP-TYPE PEPTIDYL-PROLYL CIS-TRANS ISOMERASE SLYD"/>
    <property type="match status" value="1"/>
</dbReference>
<keyword evidence="7 9" id="KW-0413">Isomerase</keyword>
<organism evidence="12 13">
    <name type="scientific">Pelagicoccus albus</name>
    <dbReference type="NCBI Taxonomy" id="415222"/>
    <lineage>
        <taxon>Bacteria</taxon>
        <taxon>Pseudomonadati</taxon>
        <taxon>Verrucomicrobiota</taxon>
        <taxon>Opitutia</taxon>
        <taxon>Puniceicoccales</taxon>
        <taxon>Pelagicoccaceae</taxon>
        <taxon>Pelagicoccus</taxon>
    </lineage>
</organism>
<keyword evidence="13" id="KW-1185">Reference proteome</keyword>
<comment type="caution">
    <text evidence="12">The sequence shown here is derived from an EMBL/GenBank/DDBJ whole genome shotgun (WGS) entry which is preliminary data.</text>
</comment>
<evidence type="ECO:0000256" key="3">
    <source>
        <dbReference type="ARBA" id="ARBA00006577"/>
    </source>
</evidence>
<keyword evidence="6" id="KW-0143">Chaperone</keyword>
<keyword evidence="4" id="KW-0963">Cytoplasm</keyword>
<comment type="catalytic activity">
    <reaction evidence="1 9 10">
        <text>[protein]-peptidylproline (omega=180) = [protein]-peptidylproline (omega=0)</text>
        <dbReference type="Rhea" id="RHEA:16237"/>
        <dbReference type="Rhea" id="RHEA-COMP:10747"/>
        <dbReference type="Rhea" id="RHEA-COMP:10748"/>
        <dbReference type="ChEBI" id="CHEBI:83833"/>
        <dbReference type="ChEBI" id="CHEBI:83834"/>
        <dbReference type="EC" id="5.2.1.8"/>
    </reaction>
</comment>
<dbReference type="InterPro" id="IPR046357">
    <property type="entry name" value="PPIase_dom_sf"/>
</dbReference>
<evidence type="ECO:0000259" key="11">
    <source>
        <dbReference type="PROSITE" id="PS50059"/>
    </source>
</evidence>
<evidence type="ECO:0000256" key="10">
    <source>
        <dbReference type="RuleBase" id="RU003915"/>
    </source>
</evidence>
<dbReference type="InterPro" id="IPR001179">
    <property type="entry name" value="PPIase_FKBP_dom"/>
</dbReference>
<sequence>MSTQQVISFSYTLRNKAGEVLDQSPEGRPLEFLSGAGQIIEGLEESLVSMEIGKSDEVIVRPEKGYGFRDESQIDTVSISQLPVDEVKVGDYFQAGQDRHAPIVRVIKVEGDQVTLDANHPLAGEDLVFSVDLLAKRDATEEELAHGHAHSSGGCCGGHGESEGGCCGGGEHHHEHEDSEGGCCGGGGHDHEHGKGGCGCSH</sequence>
<dbReference type="Gene3D" id="3.10.50.40">
    <property type="match status" value="1"/>
</dbReference>
<dbReference type="Pfam" id="PF00254">
    <property type="entry name" value="FKBP_C"/>
    <property type="match status" value="1"/>
</dbReference>
<dbReference type="EC" id="5.2.1.8" evidence="10"/>
<dbReference type="SUPFAM" id="SSF54534">
    <property type="entry name" value="FKBP-like"/>
    <property type="match status" value="1"/>
</dbReference>
<evidence type="ECO:0000256" key="7">
    <source>
        <dbReference type="ARBA" id="ARBA00023235"/>
    </source>
</evidence>
<reference evidence="12 13" key="1">
    <citation type="submission" date="2020-07" db="EMBL/GenBank/DDBJ databases">
        <authorList>
            <person name="Feng X."/>
        </authorList>
    </citation>
    <scope>NUCLEOTIDE SEQUENCE [LARGE SCALE GENOMIC DNA]</scope>
    <source>
        <strain evidence="12 13">JCM23202</strain>
    </source>
</reference>
<evidence type="ECO:0000313" key="12">
    <source>
        <dbReference type="EMBL" id="MBC2607643.1"/>
    </source>
</evidence>
<evidence type="ECO:0000256" key="9">
    <source>
        <dbReference type="PROSITE-ProRule" id="PRU00277"/>
    </source>
</evidence>
<gene>
    <name evidence="12" type="ORF">H5P27_16440</name>
</gene>
<name>A0A7X1B8J9_9BACT</name>
<dbReference type="PANTHER" id="PTHR47861:SF3">
    <property type="entry name" value="FKBP-TYPE PEPTIDYL-PROLYL CIS-TRANS ISOMERASE SLYD"/>
    <property type="match status" value="1"/>
</dbReference>
<proteinExistence type="inferred from homology"/>
<feature type="domain" description="PPIase FKBP-type" evidence="11">
    <location>
        <begin position="4"/>
        <end position="93"/>
    </location>
</feature>
<evidence type="ECO:0000256" key="2">
    <source>
        <dbReference type="ARBA" id="ARBA00004496"/>
    </source>
</evidence>
<evidence type="ECO:0000256" key="8">
    <source>
        <dbReference type="ARBA" id="ARBA00037071"/>
    </source>
</evidence>
<evidence type="ECO:0000256" key="1">
    <source>
        <dbReference type="ARBA" id="ARBA00000971"/>
    </source>
</evidence>
<dbReference type="EMBL" id="JACHVC010000013">
    <property type="protein sequence ID" value="MBC2607643.1"/>
    <property type="molecule type" value="Genomic_DNA"/>
</dbReference>
<dbReference type="Proteomes" id="UP000526501">
    <property type="component" value="Unassembled WGS sequence"/>
</dbReference>
<evidence type="ECO:0000256" key="6">
    <source>
        <dbReference type="ARBA" id="ARBA00023186"/>
    </source>
</evidence>
<dbReference type="AlphaFoldDB" id="A0A7X1B8J9"/>